<feature type="domain" description="Ima1 N-terminal" evidence="8">
    <location>
        <begin position="10"/>
        <end position="138"/>
    </location>
</feature>
<organism evidence="9 10">
    <name type="scientific">Marasmiellus scandens</name>
    <dbReference type="NCBI Taxonomy" id="2682957"/>
    <lineage>
        <taxon>Eukaryota</taxon>
        <taxon>Fungi</taxon>
        <taxon>Dikarya</taxon>
        <taxon>Basidiomycota</taxon>
        <taxon>Agaricomycotina</taxon>
        <taxon>Agaricomycetes</taxon>
        <taxon>Agaricomycetidae</taxon>
        <taxon>Agaricales</taxon>
        <taxon>Marasmiineae</taxon>
        <taxon>Omphalotaceae</taxon>
        <taxon>Marasmiellus</taxon>
    </lineage>
</organism>
<evidence type="ECO:0000256" key="3">
    <source>
        <dbReference type="ARBA" id="ARBA00022989"/>
    </source>
</evidence>
<feature type="transmembrane region" description="Helical" evidence="7">
    <location>
        <begin position="185"/>
        <end position="206"/>
    </location>
</feature>
<evidence type="ECO:0000256" key="7">
    <source>
        <dbReference type="SAM" id="Phobius"/>
    </source>
</evidence>
<protein>
    <recommendedName>
        <fullName evidence="8">Ima1 N-terminal domain-containing protein</fullName>
    </recommendedName>
</protein>
<keyword evidence="4 7" id="KW-0472">Membrane</keyword>
<feature type="region of interest" description="Disordered" evidence="6">
    <location>
        <begin position="337"/>
        <end position="372"/>
    </location>
</feature>
<keyword evidence="5" id="KW-0539">Nucleus</keyword>
<comment type="caution">
    <text evidence="9">The sequence shown here is derived from an EMBL/GenBank/DDBJ whole genome shotgun (WGS) entry which is preliminary data.</text>
</comment>
<gene>
    <name evidence="9" type="ORF">VKT23_003227</name>
</gene>
<evidence type="ECO:0000313" key="9">
    <source>
        <dbReference type="EMBL" id="KAK7468724.1"/>
    </source>
</evidence>
<feature type="transmembrane region" description="Helical" evidence="7">
    <location>
        <begin position="304"/>
        <end position="322"/>
    </location>
</feature>
<sequence length="567" mass="64408">MFRPSSPSAVQCFFCNSSIRNPRDLRNFRCNHCGCWNRYDETGEISSYEPAMSDESLNSRSFSKRASPSKNRLPTAYGNGPFCHTCQTNQMLLMNLLSNYLPPPTSPEYQRRLEMLPEYRESLHVRYPPVCDNCMPAVEEEIRKKDNMARSQALGGWLKETKGKITQRRVSQTLEKRERVSKELVMWRVRGCLWGLTAFVAVLGDITVALDKPIFTRFALLQPILPFLILISTLWTAWDPTYASVRKSQLQGREVRVQGKQKYNYLQMTAWLSRLVTSCFLSLRWFRPHLDFLHISQSTLRTRVYFLISLFLELSILTYSLLTLRVQQPPTIRLIDSNTLSSRSNTPLPDQSSQSRSRTGTPAPPKLPEPDLFASLSLSNKPVLSSKTPVFGIPSLLSTSSSSVPPPDDPSTKQQNDDEMDWSPTNENANNPAFPIPPSQRQKQQQKDDGSWLRPQRFFAPEKPTGLESLFEKTKLADDVTMSDSSRSAQGQGLVPVLMIHLERWWGLYAACVVLVFGIGLKIWLARDFSTSKGSMPLVEDSIPEIVDQLSSSGVYRHIQQPGQDEM</sequence>
<feature type="compositionally biased region" description="Polar residues" evidence="6">
    <location>
        <begin position="337"/>
        <end position="360"/>
    </location>
</feature>
<feature type="transmembrane region" description="Helical" evidence="7">
    <location>
        <begin position="218"/>
        <end position="238"/>
    </location>
</feature>
<reference evidence="9 10" key="1">
    <citation type="submission" date="2024-01" db="EMBL/GenBank/DDBJ databases">
        <title>A draft genome for the cacao thread blight pathogen Marasmiellus scandens.</title>
        <authorList>
            <person name="Baruah I.K."/>
            <person name="Leung J."/>
            <person name="Bukari Y."/>
            <person name="Amoako-Attah I."/>
            <person name="Meinhardt L.W."/>
            <person name="Bailey B.A."/>
            <person name="Cohen S.P."/>
        </authorList>
    </citation>
    <scope>NUCLEOTIDE SEQUENCE [LARGE SCALE GENOMIC DNA]</scope>
    <source>
        <strain evidence="9 10">GH-19</strain>
    </source>
</reference>
<evidence type="ECO:0000256" key="2">
    <source>
        <dbReference type="ARBA" id="ARBA00022692"/>
    </source>
</evidence>
<dbReference type="EMBL" id="JBANRG010000003">
    <property type="protein sequence ID" value="KAK7468724.1"/>
    <property type="molecule type" value="Genomic_DNA"/>
</dbReference>
<keyword evidence="10" id="KW-1185">Reference proteome</keyword>
<evidence type="ECO:0000256" key="1">
    <source>
        <dbReference type="ARBA" id="ARBA00004473"/>
    </source>
</evidence>
<dbReference type="PANTHER" id="PTHR28538">
    <property type="entry name" value="INTEGRAL INNER NUCLEAR MEMBRANE PROTEIN IMA1"/>
    <property type="match status" value="1"/>
</dbReference>
<dbReference type="PANTHER" id="PTHR28538:SF1">
    <property type="entry name" value="INTEGRAL INNER NUCLEAR MEMBRANE PROTEIN IMA1"/>
    <property type="match status" value="1"/>
</dbReference>
<keyword evidence="2 7" id="KW-0812">Transmembrane</keyword>
<evidence type="ECO:0000256" key="5">
    <source>
        <dbReference type="ARBA" id="ARBA00023242"/>
    </source>
</evidence>
<dbReference type="Pfam" id="PF09779">
    <property type="entry name" value="Ima1_N"/>
    <property type="match status" value="1"/>
</dbReference>
<accession>A0ABR1K295</accession>
<feature type="compositionally biased region" description="Polar residues" evidence="6">
    <location>
        <begin position="55"/>
        <end position="72"/>
    </location>
</feature>
<comment type="subcellular location">
    <subcellularLocation>
        <location evidence="1">Nucleus inner membrane</location>
        <topology evidence="1">Multi-pass membrane protein</topology>
    </subcellularLocation>
</comment>
<feature type="region of interest" description="Disordered" evidence="6">
    <location>
        <begin position="397"/>
        <end position="451"/>
    </location>
</feature>
<evidence type="ECO:0000256" key="4">
    <source>
        <dbReference type="ARBA" id="ARBA00023136"/>
    </source>
</evidence>
<evidence type="ECO:0000256" key="6">
    <source>
        <dbReference type="SAM" id="MobiDB-lite"/>
    </source>
</evidence>
<dbReference type="InterPro" id="IPR018617">
    <property type="entry name" value="Ima1_N"/>
</dbReference>
<dbReference type="Proteomes" id="UP001498398">
    <property type="component" value="Unassembled WGS sequence"/>
</dbReference>
<name>A0ABR1K295_9AGAR</name>
<dbReference type="InterPro" id="IPR042321">
    <property type="entry name" value="Ima1"/>
</dbReference>
<feature type="transmembrane region" description="Helical" evidence="7">
    <location>
        <begin position="505"/>
        <end position="525"/>
    </location>
</feature>
<evidence type="ECO:0000259" key="8">
    <source>
        <dbReference type="Pfam" id="PF09779"/>
    </source>
</evidence>
<keyword evidence="3 7" id="KW-1133">Transmembrane helix</keyword>
<feature type="region of interest" description="Disordered" evidence="6">
    <location>
        <begin position="50"/>
        <end position="73"/>
    </location>
</feature>
<evidence type="ECO:0000313" key="10">
    <source>
        <dbReference type="Proteomes" id="UP001498398"/>
    </source>
</evidence>
<proteinExistence type="predicted"/>